<evidence type="ECO:0000313" key="4">
    <source>
        <dbReference type="EMBL" id="MFC7099001.1"/>
    </source>
</evidence>
<evidence type="ECO:0000256" key="1">
    <source>
        <dbReference type="SAM" id="MobiDB-lite"/>
    </source>
</evidence>
<dbReference type="Proteomes" id="UP001596388">
    <property type="component" value="Unassembled WGS sequence"/>
</dbReference>
<keyword evidence="2" id="KW-1133">Transmembrane helix</keyword>
<dbReference type="GeneID" id="79271612"/>
<keyword evidence="2" id="KW-0812">Transmembrane</keyword>
<keyword evidence="5" id="KW-1185">Reference proteome</keyword>
<gene>
    <name evidence="4" type="ORF">ACFQKD_16970</name>
</gene>
<dbReference type="EMBL" id="JBHTAG010000004">
    <property type="protein sequence ID" value="MFC7099001.1"/>
    <property type="molecule type" value="Genomic_DNA"/>
</dbReference>
<feature type="domain" description="SHOCT" evidence="3">
    <location>
        <begin position="103"/>
        <end position="129"/>
    </location>
</feature>
<name>A0ABD5X059_9EURY</name>
<comment type="caution">
    <text evidence="4">The sequence shown here is derived from an EMBL/GenBank/DDBJ whole genome shotgun (WGS) entry which is preliminary data.</text>
</comment>
<protein>
    <submittedName>
        <fullName evidence="4">SHOCT domain-containing protein</fullName>
    </submittedName>
</protein>
<keyword evidence="2" id="KW-0472">Membrane</keyword>
<dbReference type="InterPro" id="IPR018649">
    <property type="entry name" value="SHOCT"/>
</dbReference>
<dbReference type="RefSeq" id="WP_276239638.1">
    <property type="nucleotide sequence ID" value="NZ_CP119990.1"/>
</dbReference>
<organism evidence="4 5">
    <name type="scientific">Halobaculum marinum</name>
    <dbReference type="NCBI Taxonomy" id="3031996"/>
    <lineage>
        <taxon>Archaea</taxon>
        <taxon>Methanobacteriati</taxon>
        <taxon>Methanobacteriota</taxon>
        <taxon>Stenosarchaea group</taxon>
        <taxon>Halobacteria</taxon>
        <taxon>Halobacteriales</taxon>
        <taxon>Haloferacaceae</taxon>
        <taxon>Halobaculum</taxon>
    </lineage>
</organism>
<evidence type="ECO:0000256" key="2">
    <source>
        <dbReference type="SAM" id="Phobius"/>
    </source>
</evidence>
<dbReference type="Pfam" id="PF09851">
    <property type="entry name" value="SHOCT"/>
    <property type="match status" value="1"/>
</dbReference>
<sequence>MSPSTDPFALPESLARFTPDSRRWRAGVAAACALGAVLSLYATLAVVSGVKSGAAYTALALLFAVLAVTLPAVASAVALAPASAYADGADGGGKGDGASEADDAVETLKRRYATGEIDEAEFDDRLDTLVELDAAAPHDAVNDGRSTTQNRLRKEAKTE</sequence>
<evidence type="ECO:0000259" key="3">
    <source>
        <dbReference type="Pfam" id="PF09851"/>
    </source>
</evidence>
<evidence type="ECO:0000313" key="5">
    <source>
        <dbReference type="Proteomes" id="UP001596388"/>
    </source>
</evidence>
<feature type="region of interest" description="Disordered" evidence="1">
    <location>
        <begin position="137"/>
        <end position="159"/>
    </location>
</feature>
<reference evidence="4 5" key="1">
    <citation type="journal article" date="2019" name="Int. J. Syst. Evol. Microbiol.">
        <title>The Global Catalogue of Microorganisms (GCM) 10K type strain sequencing project: providing services to taxonomists for standard genome sequencing and annotation.</title>
        <authorList>
            <consortium name="The Broad Institute Genomics Platform"/>
            <consortium name="The Broad Institute Genome Sequencing Center for Infectious Disease"/>
            <person name="Wu L."/>
            <person name="Ma J."/>
        </authorList>
    </citation>
    <scope>NUCLEOTIDE SEQUENCE [LARGE SCALE GENOMIC DNA]</scope>
    <source>
        <strain evidence="4 5">DT55</strain>
    </source>
</reference>
<dbReference type="AlphaFoldDB" id="A0ABD5X059"/>
<accession>A0ABD5X059</accession>
<feature type="transmembrane region" description="Helical" evidence="2">
    <location>
        <begin position="26"/>
        <end position="47"/>
    </location>
</feature>
<proteinExistence type="predicted"/>
<feature type="transmembrane region" description="Helical" evidence="2">
    <location>
        <begin position="53"/>
        <end position="79"/>
    </location>
</feature>